<dbReference type="Pfam" id="PF14520">
    <property type="entry name" value="HHH_5"/>
    <property type="match status" value="1"/>
</dbReference>
<evidence type="ECO:0000256" key="6">
    <source>
        <dbReference type="ARBA" id="ARBA00023125"/>
    </source>
</evidence>
<feature type="domain" description="Helicase ATP-binding" evidence="11">
    <location>
        <begin position="38"/>
        <end position="205"/>
    </location>
</feature>
<dbReference type="PANTHER" id="PTHR47961:SF10">
    <property type="entry name" value="ATP-DEPENDENT DNA HELICASE HEL308"/>
    <property type="match status" value="1"/>
</dbReference>
<evidence type="ECO:0000256" key="1">
    <source>
        <dbReference type="ARBA" id="ARBA00022741"/>
    </source>
</evidence>
<dbReference type="SUPFAM" id="SSF158702">
    <property type="entry name" value="Sec63 N-terminal domain-like"/>
    <property type="match status" value="1"/>
</dbReference>
<evidence type="ECO:0000256" key="9">
    <source>
        <dbReference type="ARBA" id="ARBA00034617"/>
    </source>
</evidence>
<comment type="caution">
    <text evidence="13">The sequence shown here is derived from an EMBL/GenBank/DDBJ whole genome shotgun (WGS) entry which is preliminary data.</text>
</comment>
<dbReference type="PROSITE" id="PS51194">
    <property type="entry name" value="HELICASE_CTER"/>
    <property type="match status" value="1"/>
</dbReference>
<evidence type="ECO:0000259" key="11">
    <source>
        <dbReference type="PROSITE" id="PS51192"/>
    </source>
</evidence>
<evidence type="ECO:0000256" key="8">
    <source>
        <dbReference type="ARBA" id="ARBA00023235"/>
    </source>
</evidence>
<evidence type="ECO:0000256" key="5">
    <source>
        <dbReference type="ARBA" id="ARBA00022840"/>
    </source>
</evidence>
<dbReference type="PROSITE" id="PS51192">
    <property type="entry name" value="HELICASE_ATP_BIND_1"/>
    <property type="match status" value="1"/>
</dbReference>
<keyword evidence="5 10" id="KW-0067">ATP-binding</keyword>
<sequence>MTECFELLSRYFGPQVARLLVEKNGIKALYPTQEAAIKSGLLDGENLVLAAPTASGKTLVAELAALKHLLSGGKVLYLTPLRALASEKYREFSEFFGIFGYRVAVSTGDYDTADPHLGRYHVIIATNEKADSLLRHKAPWFKELTLIIADEIHTLGMEKRGAVLEVLLTRAKTVLSRAQFLGLSATIRNVEELADWLGAKPLRVDWRPVPLREGVYYDGVIYYQDGSSRSIAKHSDPLLDLAVDTLEEGGQVLVFSPTRKSAISDARKLASVSRRFLEGESSRKLKESASRIVQHHSDKISETLAKLVREGVAFHHAGLSLDARDVVETLFRERVLKVVVATPTLAAGVNLPARRVIIVDYRRYDVELGYYERIPVMEYKQMAGRAGRPGFDKEGDAVLIARSFDEAEMLLEEDVKAPPERIYSQLGSEAVLRSQVLSVVATSEELSDESGVEKLFVKTLHAYQFGPLAVQSAVSKTLKWLRDSGFVEKSDGEIRATPLGRRVAELYIDPLTADMGKRFFSSTRASTPLTYLLLLSSTPDAMVISARKKDYDYLETVLEQRGNELPRPPDDELEYYDYLSRLKTALLLEDWINEVREEVLVEKYDVGPGDLYFLTQTAVWIAYSLSQVAEILGYAEHAAKLGVLSKRLEHGVREELLELVSLKGVGRVRARSLYNHGYRSILDLLNASVDDLARVPGIGPTLAKSIKAQLEPERRDLLEDSLSEGLQSEDQVQLDSYF</sequence>
<proteinExistence type="inferred from homology"/>
<dbReference type="SUPFAM" id="SSF52540">
    <property type="entry name" value="P-loop containing nucleoside triphosphate hydrolases"/>
    <property type="match status" value="1"/>
</dbReference>
<reference evidence="13" key="1">
    <citation type="journal article" date="2020" name="mSystems">
        <title>Genome- and Community-Level Interaction Insights into Carbon Utilization and Element Cycling Functions of Hydrothermarchaeota in Hydrothermal Sediment.</title>
        <authorList>
            <person name="Zhou Z."/>
            <person name="Liu Y."/>
            <person name="Xu W."/>
            <person name="Pan J."/>
            <person name="Luo Z.H."/>
            <person name="Li M."/>
        </authorList>
    </citation>
    <scope>NUCLEOTIDE SEQUENCE</scope>
    <source>
        <strain evidence="13">SpSt-649</strain>
    </source>
</reference>
<keyword evidence="7 10" id="KW-0234">DNA repair</keyword>
<dbReference type="SMART" id="SM00278">
    <property type="entry name" value="HhH1"/>
    <property type="match status" value="2"/>
</dbReference>
<dbReference type="InterPro" id="IPR011545">
    <property type="entry name" value="DEAD/DEAH_box_helicase_dom"/>
</dbReference>
<comment type="similarity">
    <text evidence="10">Belongs to the helicase family. Hel308 subfamily.</text>
</comment>
<dbReference type="EC" id="5.6.2.4" evidence="10"/>
<evidence type="ECO:0000259" key="12">
    <source>
        <dbReference type="PROSITE" id="PS51194"/>
    </source>
</evidence>
<evidence type="ECO:0000256" key="2">
    <source>
        <dbReference type="ARBA" id="ARBA00022763"/>
    </source>
</evidence>
<dbReference type="GO" id="GO:0003677">
    <property type="term" value="F:DNA binding"/>
    <property type="evidence" value="ECO:0007669"/>
    <property type="project" value="UniProtKB-UniRule"/>
</dbReference>
<dbReference type="EMBL" id="DTBQ01000105">
    <property type="protein sequence ID" value="HGM46870.1"/>
    <property type="molecule type" value="Genomic_DNA"/>
</dbReference>
<evidence type="ECO:0000256" key="4">
    <source>
        <dbReference type="ARBA" id="ARBA00022806"/>
    </source>
</evidence>
<dbReference type="HAMAP" id="MF_00442">
    <property type="entry name" value="Helicase_Hel308"/>
    <property type="match status" value="1"/>
</dbReference>
<protein>
    <recommendedName>
        <fullName evidence="10">ATP-dependent DNA helicase Hel308</fullName>
        <ecNumber evidence="10">5.6.2.4</ecNumber>
    </recommendedName>
    <alternativeName>
        <fullName evidence="10">DNA 3'-5' helicase Hel308</fullName>
    </alternativeName>
</protein>
<dbReference type="SMART" id="SM00490">
    <property type="entry name" value="HELICc"/>
    <property type="match status" value="1"/>
</dbReference>
<feature type="binding site" evidence="10">
    <location>
        <position position="33"/>
    </location>
    <ligand>
        <name>ATP</name>
        <dbReference type="ChEBI" id="CHEBI:30616"/>
    </ligand>
</feature>
<dbReference type="CDD" id="cd18795">
    <property type="entry name" value="SF2_C_Ski2"/>
    <property type="match status" value="1"/>
</dbReference>
<dbReference type="AlphaFoldDB" id="A0A7C4H6F6"/>
<keyword evidence="2 10" id="KW-0227">DNA damage</keyword>
<dbReference type="InterPro" id="IPR048772">
    <property type="entry name" value="Hel308-like_dom4"/>
</dbReference>
<dbReference type="InterPro" id="IPR036390">
    <property type="entry name" value="WH_DNA-bd_sf"/>
</dbReference>
<dbReference type="InterPro" id="IPR003583">
    <property type="entry name" value="Hlx-hairpin-Hlx_DNA-bd_motif"/>
</dbReference>
<keyword evidence="4 10" id="KW-0347">Helicase</keyword>
<dbReference type="GO" id="GO:0005524">
    <property type="term" value="F:ATP binding"/>
    <property type="evidence" value="ECO:0007669"/>
    <property type="project" value="UniProtKB-UniRule"/>
</dbReference>
<keyword evidence="6 10" id="KW-0238">DNA-binding</keyword>
<dbReference type="InterPro" id="IPR001650">
    <property type="entry name" value="Helicase_C-like"/>
</dbReference>
<dbReference type="Pfam" id="PF00270">
    <property type="entry name" value="DEAD"/>
    <property type="match status" value="1"/>
</dbReference>
<comment type="catalytic activity">
    <reaction evidence="10">
        <text>ATP + H2O = ADP + phosphate + H(+)</text>
        <dbReference type="Rhea" id="RHEA:13065"/>
        <dbReference type="ChEBI" id="CHEBI:15377"/>
        <dbReference type="ChEBI" id="CHEBI:15378"/>
        <dbReference type="ChEBI" id="CHEBI:30616"/>
        <dbReference type="ChEBI" id="CHEBI:43474"/>
        <dbReference type="ChEBI" id="CHEBI:456216"/>
        <dbReference type="EC" id="5.6.2.4"/>
    </reaction>
</comment>
<keyword evidence="1 10" id="KW-0547">Nucleotide-binding</keyword>
<dbReference type="GO" id="GO:0016818">
    <property type="term" value="F:hydrolase activity, acting on acid anhydrides, in phosphorus-containing anhydrides"/>
    <property type="evidence" value="ECO:0007669"/>
    <property type="project" value="UniProtKB-UniRule"/>
</dbReference>
<dbReference type="Gene3D" id="1.10.3380.30">
    <property type="match status" value="1"/>
</dbReference>
<organism evidence="13">
    <name type="scientific">Thermofilum pendens</name>
    <dbReference type="NCBI Taxonomy" id="2269"/>
    <lineage>
        <taxon>Archaea</taxon>
        <taxon>Thermoproteota</taxon>
        <taxon>Thermoprotei</taxon>
        <taxon>Thermofilales</taxon>
        <taxon>Thermofilaceae</taxon>
        <taxon>Thermofilum</taxon>
    </lineage>
</organism>
<comment type="subunit">
    <text evidence="10">Monomer.</text>
</comment>
<feature type="domain" description="Helicase C-terminal" evidence="12">
    <location>
        <begin position="238"/>
        <end position="438"/>
    </location>
</feature>
<keyword evidence="8 10" id="KW-0413">Isomerase</keyword>
<dbReference type="Pfam" id="PF21280">
    <property type="entry name" value="Helicase_dom4_arc"/>
    <property type="match status" value="1"/>
</dbReference>
<gene>
    <name evidence="10" type="primary">hel308</name>
    <name evidence="13" type="ORF">ENU21_03830</name>
</gene>
<dbReference type="SMART" id="SM00487">
    <property type="entry name" value="DEXDc"/>
    <property type="match status" value="1"/>
</dbReference>
<dbReference type="InterPro" id="IPR027417">
    <property type="entry name" value="P-loop_NTPase"/>
</dbReference>
<dbReference type="InterPro" id="IPR022965">
    <property type="entry name" value="Helicase_Hel308"/>
</dbReference>
<dbReference type="GO" id="GO:0043138">
    <property type="term" value="F:3'-5' DNA helicase activity"/>
    <property type="evidence" value="ECO:0007669"/>
    <property type="project" value="UniProtKB-UniRule"/>
</dbReference>
<name>A0A7C4H6F6_THEPE</name>
<evidence type="ECO:0000256" key="7">
    <source>
        <dbReference type="ARBA" id="ARBA00023204"/>
    </source>
</evidence>
<comment type="catalytic activity">
    <reaction evidence="9 10">
        <text>Couples ATP hydrolysis with the unwinding of duplex DNA by translocating in the 3'-5' direction.</text>
        <dbReference type="EC" id="5.6.2.4"/>
    </reaction>
</comment>
<dbReference type="Gene3D" id="1.10.150.20">
    <property type="entry name" value="5' to 3' exonuclease, C-terminal subdomain"/>
    <property type="match status" value="1"/>
</dbReference>
<accession>A0A7C4H6F6</accession>
<comment type="function">
    <text evidence="10">DNA-dependent ATPase and 3'-5' DNA helicase that may be involved in repair of stalled replication forks.</text>
</comment>
<keyword evidence="3 10" id="KW-0378">Hydrolase</keyword>
<dbReference type="CDD" id="cd18028">
    <property type="entry name" value="DEXHc_archSki2"/>
    <property type="match status" value="1"/>
</dbReference>
<dbReference type="InterPro" id="IPR050474">
    <property type="entry name" value="Hel308_SKI2-like"/>
</dbReference>
<dbReference type="Gene3D" id="3.40.50.300">
    <property type="entry name" value="P-loop containing nucleotide triphosphate hydrolases"/>
    <property type="match status" value="2"/>
</dbReference>
<evidence type="ECO:0000313" key="13">
    <source>
        <dbReference type="EMBL" id="HGM46870.1"/>
    </source>
</evidence>
<dbReference type="Pfam" id="PF00271">
    <property type="entry name" value="Helicase_C"/>
    <property type="match status" value="1"/>
</dbReference>
<dbReference type="InterPro" id="IPR014001">
    <property type="entry name" value="Helicase_ATP-bd"/>
</dbReference>
<dbReference type="GO" id="GO:0006281">
    <property type="term" value="P:DNA repair"/>
    <property type="evidence" value="ECO:0007669"/>
    <property type="project" value="UniProtKB-UniRule"/>
</dbReference>
<evidence type="ECO:0000256" key="3">
    <source>
        <dbReference type="ARBA" id="ARBA00022801"/>
    </source>
</evidence>
<dbReference type="PANTHER" id="PTHR47961">
    <property type="entry name" value="DNA POLYMERASE THETA, PUTATIVE (AFU_ORTHOLOGUE AFUA_1G05260)-RELATED"/>
    <property type="match status" value="1"/>
</dbReference>
<dbReference type="SUPFAM" id="SSF46785">
    <property type="entry name" value="Winged helix' DNA-binding domain"/>
    <property type="match status" value="1"/>
</dbReference>
<evidence type="ECO:0000256" key="10">
    <source>
        <dbReference type="HAMAP-Rule" id="MF_00442"/>
    </source>
</evidence>